<gene>
    <name evidence="10" type="ORF">F511_08355</name>
</gene>
<dbReference type="Pfam" id="PF02791">
    <property type="entry name" value="DDT"/>
    <property type="match status" value="1"/>
</dbReference>
<proteinExistence type="predicted"/>
<dbReference type="CDD" id="cd20401">
    <property type="entry name" value="Tudor_AtPTM-like"/>
    <property type="match status" value="1"/>
</dbReference>
<dbReference type="Pfam" id="PF15612">
    <property type="entry name" value="WHIM1"/>
    <property type="match status" value="1"/>
</dbReference>
<dbReference type="Proteomes" id="UP000250235">
    <property type="component" value="Unassembled WGS sequence"/>
</dbReference>
<dbReference type="PROSITE" id="PS50016">
    <property type="entry name" value="ZF_PHD_2"/>
    <property type="match status" value="1"/>
</dbReference>
<dbReference type="InterPro" id="IPR018501">
    <property type="entry name" value="DDT_dom"/>
</dbReference>
<dbReference type="SUPFAM" id="SSF57903">
    <property type="entry name" value="FYVE/PHD zinc finger"/>
    <property type="match status" value="2"/>
</dbReference>
<evidence type="ECO:0000259" key="8">
    <source>
        <dbReference type="PROSITE" id="PS50016"/>
    </source>
</evidence>
<dbReference type="SMART" id="SM00571">
    <property type="entry name" value="DDT"/>
    <property type="match status" value="1"/>
</dbReference>
<dbReference type="PANTHER" id="PTHR46508">
    <property type="entry name" value="PHD FINGER FAMILY PROTEIN"/>
    <property type="match status" value="1"/>
</dbReference>
<keyword evidence="5" id="KW-0539">Nucleus</keyword>
<evidence type="ECO:0000256" key="1">
    <source>
        <dbReference type="ARBA" id="ARBA00004123"/>
    </source>
</evidence>
<keyword evidence="3 6" id="KW-0863">Zinc-finger</keyword>
<reference evidence="10 11" key="1">
    <citation type="journal article" date="2015" name="Proc. Natl. Acad. Sci. U.S.A.">
        <title>The resurrection genome of Boea hygrometrica: A blueprint for survival of dehydration.</title>
        <authorList>
            <person name="Xiao L."/>
            <person name="Yang G."/>
            <person name="Zhang L."/>
            <person name="Yang X."/>
            <person name="Zhao S."/>
            <person name="Ji Z."/>
            <person name="Zhou Q."/>
            <person name="Hu M."/>
            <person name="Wang Y."/>
            <person name="Chen M."/>
            <person name="Xu Y."/>
            <person name="Jin H."/>
            <person name="Xiao X."/>
            <person name="Hu G."/>
            <person name="Bao F."/>
            <person name="Hu Y."/>
            <person name="Wan P."/>
            <person name="Li L."/>
            <person name="Deng X."/>
            <person name="Kuang T."/>
            <person name="Xiang C."/>
            <person name="Zhu J.K."/>
            <person name="Oliver M.J."/>
            <person name="He Y."/>
        </authorList>
    </citation>
    <scope>NUCLEOTIDE SEQUENCE [LARGE SCALE GENOMIC DNA]</scope>
    <source>
        <strain evidence="11">cv. XS01</strain>
    </source>
</reference>
<dbReference type="GO" id="GO:0005634">
    <property type="term" value="C:nucleus"/>
    <property type="evidence" value="ECO:0007669"/>
    <property type="project" value="UniProtKB-SubCell"/>
</dbReference>
<dbReference type="PANTHER" id="PTHR46508:SF5">
    <property type="entry name" value="PHD-FINGER AND DNA BINDING DOMAIN-CONTAINING PROTEIN"/>
    <property type="match status" value="1"/>
</dbReference>
<dbReference type="InterPro" id="IPR001965">
    <property type="entry name" value="Znf_PHD"/>
</dbReference>
<dbReference type="Pfam" id="PF24294">
    <property type="entry name" value="Chromo_PTM"/>
    <property type="match status" value="1"/>
</dbReference>
<feature type="region of interest" description="Disordered" evidence="7">
    <location>
        <begin position="60"/>
        <end position="90"/>
    </location>
</feature>
<feature type="region of interest" description="Disordered" evidence="7">
    <location>
        <begin position="332"/>
        <end position="402"/>
    </location>
</feature>
<feature type="compositionally biased region" description="Polar residues" evidence="7">
    <location>
        <begin position="1482"/>
        <end position="1498"/>
    </location>
</feature>
<feature type="compositionally biased region" description="Basic residues" evidence="7">
    <location>
        <begin position="1544"/>
        <end position="1553"/>
    </location>
</feature>
<dbReference type="Pfam" id="PF21743">
    <property type="entry name" value="PTM_DIR17_Tudor"/>
    <property type="match status" value="1"/>
</dbReference>
<dbReference type="PROSITE" id="PS50827">
    <property type="entry name" value="DDT"/>
    <property type="match status" value="1"/>
</dbReference>
<protein>
    <submittedName>
        <fullName evidence="10">Uncharacterized protein</fullName>
    </submittedName>
</protein>
<evidence type="ECO:0000256" key="7">
    <source>
        <dbReference type="SAM" id="MobiDB-lite"/>
    </source>
</evidence>
<evidence type="ECO:0000256" key="4">
    <source>
        <dbReference type="ARBA" id="ARBA00022833"/>
    </source>
</evidence>
<dbReference type="CDD" id="cd15532">
    <property type="entry name" value="PHD2_CHD_II"/>
    <property type="match status" value="1"/>
</dbReference>
<feature type="region of interest" description="Disordered" evidence="7">
    <location>
        <begin position="916"/>
        <end position="940"/>
    </location>
</feature>
<dbReference type="SMART" id="SM00249">
    <property type="entry name" value="PHD"/>
    <property type="match status" value="2"/>
</dbReference>
<feature type="domain" description="PHD-type" evidence="8">
    <location>
        <begin position="647"/>
        <end position="694"/>
    </location>
</feature>
<evidence type="ECO:0000313" key="10">
    <source>
        <dbReference type="EMBL" id="KZV56457.1"/>
    </source>
</evidence>
<dbReference type="OrthoDB" id="784962at2759"/>
<dbReference type="InterPro" id="IPR019786">
    <property type="entry name" value="Zinc_finger_PHD-type_CS"/>
</dbReference>
<dbReference type="InterPro" id="IPR028942">
    <property type="entry name" value="WHIM1_dom"/>
</dbReference>
<evidence type="ECO:0000256" key="2">
    <source>
        <dbReference type="ARBA" id="ARBA00022723"/>
    </source>
</evidence>
<dbReference type="PROSITE" id="PS01359">
    <property type="entry name" value="ZF_PHD_1"/>
    <property type="match status" value="1"/>
</dbReference>
<feature type="compositionally biased region" description="Basic residues" evidence="7">
    <location>
        <begin position="74"/>
        <end position="84"/>
    </location>
</feature>
<feature type="compositionally biased region" description="Basic and acidic residues" evidence="7">
    <location>
        <begin position="332"/>
        <end position="342"/>
    </location>
</feature>
<dbReference type="InterPro" id="IPR013083">
    <property type="entry name" value="Znf_RING/FYVE/PHD"/>
</dbReference>
<feature type="domain" description="DDT" evidence="9">
    <location>
        <begin position="451"/>
        <end position="511"/>
    </location>
</feature>
<comment type="subcellular location">
    <subcellularLocation>
        <location evidence="1">Nucleus</location>
    </subcellularLocation>
</comment>
<dbReference type="InterPro" id="IPR056618">
    <property type="entry name" value="Chromo_PTM"/>
</dbReference>
<dbReference type="Gene3D" id="3.30.40.10">
    <property type="entry name" value="Zinc/RING finger domain, C3HC4 (zinc finger)"/>
    <property type="match status" value="2"/>
</dbReference>
<dbReference type="InterPro" id="IPR019787">
    <property type="entry name" value="Znf_PHD-finger"/>
</dbReference>
<dbReference type="EMBL" id="KQ988199">
    <property type="protein sequence ID" value="KZV56457.1"/>
    <property type="molecule type" value="Genomic_DNA"/>
</dbReference>
<feature type="region of interest" description="Disordered" evidence="7">
    <location>
        <begin position="1476"/>
        <end position="1505"/>
    </location>
</feature>
<dbReference type="InterPro" id="IPR011011">
    <property type="entry name" value="Znf_FYVE_PHD"/>
</dbReference>
<evidence type="ECO:0000256" key="6">
    <source>
        <dbReference type="PROSITE-ProRule" id="PRU00146"/>
    </source>
</evidence>
<keyword evidence="11" id="KW-1185">Reference proteome</keyword>
<evidence type="ECO:0000256" key="5">
    <source>
        <dbReference type="ARBA" id="ARBA00023242"/>
    </source>
</evidence>
<keyword evidence="4" id="KW-0862">Zinc</keyword>
<name>A0A2Z7DB32_9LAMI</name>
<accession>A0A2Z7DB32</accession>
<feature type="compositionally biased region" description="Basic residues" evidence="7">
    <location>
        <begin position="291"/>
        <end position="302"/>
    </location>
</feature>
<feature type="region of interest" description="Disordered" evidence="7">
    <location>
        <begin position="278"/>
        <end position="302"/>
    </location>
</feature>
<evidence type="ECO:0000256" key="3">
    <source>
        <dbReference type="ARBA" id="ARBA00022771"/>
    </source>
</evidence>
<dbReference type="InterPro" id="IPR047365">
    <property type="entry name" value="Tudor_AtPTM-like"/>
</dbReference>
<evidence type="ECO:0000313" key="11">
    <source>
        <dbReference type="Proteomes" id="UP000250235"/>
    </source>
</evidence>
<feature type="region of interest" description="Disordered" evidence="7">
    <location>
        <begin position="1530"/>
        <end position="1553"/>
    </location>
</feature>
<sequence>MEFLGRRVKKEFKGHGTFFGTVQSYQPNTGFFRIVYEDGDSEELEFSEVALLLVPPEQLPLPQASTQPLESSPRKRGRRPKKRRIADTGRIDDNPVINGDVCGDLVGRGGGSSKLCLNLNEGLDLNGGGLGCLNNEDHGPAGVGDGAKLHGLDLNEGLDMEVDEGIDINEEFIKETSGAKKGLIDLNLDVNEDFENLSAEREGGLFDLNLQLVEDDVINLNDCVGITGAYEMVYTERDAQMTKELVENVDMEVSGNVDGNTGIVDSCKDQEDLLVKPNGVDNENAAAGSSQRKKRGRKRKATSIKIEVVTPEIIELNGESGTLSLELESREKTPLKNGHSIDCDNGNPVGSSRGRRGRRKNDLSGNNITLPASEMGLRRSSRRAQREALSNQDPVFDTTGLGGNNFQSSSPASSFMFEEPIMVSGPKNHGGHILPPKVELPPSSCNLDLDGVSVFDFLSVYAFLRSFSTLLFLSPFELDDFAASVKSDDSTSLFDSIHVSLLKTIRKHLEALSDEGSVSASKCLRSLNWDFLDLITWPIFVVEYLLLHSPGYIPGLDLCHLKLCQRDYYKLPVSAKVEIMRNLCDDVIEVDAFRSEINRRTSVTEQHMDFDRNTKSESSRKRKSMMDVASTSCITEEDVDEPTDWNSDECYLCKMDGNLICCDGCPAAFHPRCVGVVSSLLPEGDWYCPECAIDKDKPWMRAEKSIRGTELLGTDPYGRLYYSSCGYLLVLESCNDQYSFWFYDRNGLLPLIEALESPHFLYDKVINAICKQWNIVREVDGTRNYLDNRPNSIKLAFPNKRQLLDIHPTTSETQKKFKVDAEKKSDEKSIVTTDSSNVDLENSECKNVVLGTENHTVKVENRLESSEGSAEVSQTFIIDVSKESGLDCSHICTEISPEIQTPADLANAGDHFTISPNLVTGQRKNPNSENYGNAQPSQNNREIISQVQPWTKYVNCYEFARTASYVFEELISKSSDGTCAPKSVEGIIAGQLKIVSNRSAEFYWSNNHNSVVNSMKEKCGWCFYCKVPEEEKDCLFIMNDSFPAVENFKSEAFGIQSGNYRKNHLVDIMCHIMCMEDHLHGLLLGPWLHPQYSELWRKCVLGVTNITSLKNLLLKSYNYSDFYNQVEANLNHLALSTGWRQNVDTVATMGSASHIVVSSSRVSSKHGIRRKRVKSSELQIAPSSNAMTGLTLLWWRGGRGSRGLFNWKVLPHSLVSKAARQGGCKKITGILYPEVGEYAKRTKCDAWRAAVETSRSVEQLALQVRELDANIRWDDIGQSNFLSIMDNESRKSARSFKKVIIRRKCTEGTSVRYLLDFGKRRFIPDIVVRQGTMLEDSSSERKKYWLEESHIPLYLLKNFEEKQIARKSNKTISGKLNESSRVIRKPLEERGLSYLFSRAERLDNYQCQHCNKDVLIREAVSCQNCKETGGMKSENLILSLEVDSLISRHVRKSFGFKTDDPSYTCHKCPDGEFVKSGETDENSGMSKPTNGSKQQKLVQSGRRKRLVKVKPQLKSKKLKRAPVVVLRRSARNAERMSKLSSRNTKVKKGKKKKQAKFQKSKVKKLNSDCWQKRRTTVSSSYWLNGLLYSRKPNDERLTQFRNKMLLVLAGEVPSNNDKPKCSLCCELEYTPNLSYVACEICGVWFHGDALDLSADKFLNLIGFKCHKCLNRTSPVCPYHSPPKINSTEPIPENNAETGCTEEDYKDEMKNASLNLVSEQQSPGLMSESDQKKKYLALDEKILQSNVSVDERKQEVFNAVESESAISVSDLVDKEAEFSPITNNLVENCLTTSKLEYVANGPLSNSHELSQKQSGDIVYVGRGKRR</sequence>
<dbReference type="Pfam" id="PF00628">
    <property type="entry name" value="PHD"/>
    <property type="match status" value="1"/>
</dbReference>
<dbReference type="GO" id="GO:0008270">
    <property type="term" value="F:zinc ion binding"/>
    <property type="evidence" value="ECO:0007669"/>
    <property type="project" value="UniProtKB-KW"/>
</dbReference>
<dbReference type="GO" id="GO:0000785">
    <property type="term" value="C:chromatin"/>
    <property type="evidence" value="ECO:0007669"/>
    <property type="project" value="UniProtKB-ARBA"/>
</dbReference>
<evidence type="ECO:0000259" key="9">
    <source>
        <dbReference type="PROSITE" id="PS50827"/>
    </source>
</evidence>
<organism evidence="10 11">
    <name type="scientific">Dorcoceras hygrometricum</name>
    <dbReference type="NCBI Taxonomy" id="472368"/>
    <lineage>
        <taxon>Eukaryota</taxon>
        <taxon>Viridiplantae</taxon>
        <taxon>Streptophyta</taxon>
        <taxon>Embryophyta</taxon>
        <taxon>Tracheophyta</taxon>
        <taxon>Spermatophyta</taxon>
        <taxon>Magnoliopsida</taxon>
        <taxon>eudicotyledons</taxon>
        <taxon>Gunneridae</taxon>
        <taxon>Pentapetalae</taxon>
        <taxon>asterids</taxon>
        <taxon>lamiids</taxon>
        <taxon>Lamiales</taxon>
        <taxon>Gesneriaceae</taxon>
        <taxon>Didymocarpoideae</taxon>
        <taxon>Trichosporeae</taxon>
        <taxon>Loxocarpinae</taxon>
        <taxon>Dorcoceras</taxon>
    </lineage>
</organism>
<keyword evidence="2" id="KW-0479">Metal-binding</keyword>
<dbReference type="CDD" id="cd15489">
    <property type="entry name" value="PHD_SF"/>
    <property type="match status" value="1"/>
</dbReference>